<evidence type="ECO:0000256" key="2">
    <source>
        <dbReference type="ARBA" id="ARBA00022679"/>
    </source>
</evidence>
<evidence type="ECO:0000256" key="10">
    <source>
        <dbReference type="RuleBase" id="RU367134"/>
    </source>
</evidence>
<evidence type="ECO:0000256" key="6">
    <source>
        <dbReference type="ARBA" id="ARBA00047899"/>
    </source>
</evidence>
<keyword evidence="12" id="KW-1185">Reference proteome</keyword>
<dbReference type="FunFam" id="3.30.200.20:FF:000042">
    <property type="entry name" value="Aurora kinase A"/>
    <property type="match status" value="1"/>
</dbReference>
<comment type="catalytic activity">
    <reaction evidence="7 10">
        <text>L-seryl-[protein] + ATP = O-phospho-L-seryl-[protein] + ADP + H(+)</text>
        <dbReference type="Rhea" id="RHEA:17989"/>
        <dbReference type="Rhea" id="RHEA-COMP:9863"/>
        <dbReference type="Rhea" id="RHEA-COMP:11604"/>
        <dbReference type="ChEBI" id="CHEBI:15378"/>
        <dbReference type="ChEBI" id="CHEBI:29999"/>
        <dbReference type="ChEBI" id="CHEBI:30616"/>
        <dbReference type="ChEBI" id="CHEBI:83421"/>
        <dbReference type="ChEBI" id="CHEBI:456216"/>
        <dbReference type="EC" id="2.7.11.1"/>
    </reaction>
</comment>
<evidence type="ECO:0000256" key="3">
    <source>
        <dbReference type="ARBA" id="ARBA00022741"/>
    </source>
</evidence>
<feature type="binding site" evidence="8">
    <location>
        <begin position="128"/>
        <end position="130"/>
    </location>
    <ligand>
        <name>ATP</name>
        <dbReference type="ChEBI" id="CHEBI:30616"/>
    </ligand>
</feature>
<keyword evidence="4 10" id="KW-0418">Kinase</keyword>
<dbReference type="GO" id="GO:0004674">
    <property type="term" value="F:protein serine/threonine kinase activity"/>
    <property type="evidence" value="ECO:0007669"/>
    <property type="project" value="UniProtKB-KW"/>
</dbReference>
<dbReference type="InterPro" id="IPR011009">
    <property type="entry name" value="Kinase-like_dom_sf"/>
</dbReference>
<dbReference type="GO" id="GO:0005524">
    <property type="term" value="F:ATP binding"/>
    <property type="evidence" value="ECO:0007669"/>
    <property type="project" value="UniProtKB-UniRule"/>
</dbReference>
<evidence type="ECO:0000313" key="13">
    <source>
        <dbReference type="WBParaSite" id="scf7180000423073.g10168"/>
    </source>
</evidence>
<name>A0A915P6R9_9BILA</name>
<proteinExistence type="inferred from homology"/>
<dbReference type="Pfam" id="PF00069">
    <property type="entry name" value="Pkinase"/>
    <property type="match status" value="1"/>
</dbReference>
<evidence type="ECO:0000256" key="7">
    <source>
        <dbReference type="ARBA" id="ARBA00048679"/>
    </source>
</evidence>
<evidence type="ECO:0000313" key="12">
    <source>
        <dbReference type="Proteomes" id="UP000887560"/>
    </source>
</evidence>
<dbReference type="WBParaSite" id="scf7180000423073.g10168">
    <property type="protein sequence ID" value="scf7180000423073.g10168"/>
    <property type="gene ID" value="scf7180000423073.g10168"/>
</dbReference>
<keyword evidence="3 8" id="KW-0547">Nucleotide-binding</keyword>
<dbReference type="InterPro" id="IPR030616">
    <property type="entry name" value="Aur-like"/>
</dbReference>
<accession>A0A915P6R9</accession>
<dbReference type="CDD" id="cd14007">
    <property type="entry name" value="STKc_Aurora"/>
    <property type="match status" value="1"/>
</dbReference>
<dbReference type="SUPFAM" id="SSF56112">
    <property type="entry name" value="Protein kinase-like (PK-like)"/>
    <property type="match status" value="1"/>
</dbReference>
<dbReference type="AlphaFoldDB" id="A0A915P6R9"/>
<organism evidence="12 13">
    <name type="scientific">Meloidogyne floridensis</name>
    <dbReference type="NCBI Taxonomy" id="298350"/>
    <lineage>
        <taxon>Eukaryota</taxon>
        <taxon>Metazoa</taxon>
        <taxon>Ecdysozoa</taxon>
        <taxon>Nematoda</taxon>
        <taxon>Chromadorea</taxon>
        <taxon>Rhabditida</taxon>
        <taxon>Tylenchina</taxon>
        <taxon>Tylenchomorpha</taxon>
        <taxon>Tylenchoidea</taxon>
        <taxon>Meloidogynidae</taxon>
        <taxon>Meloidogyninae</taxon>
        <taxon>Meloidogyne</taxon>
    </lineage>
</organism>
<dbReference type="Pfam" id="PF07714">
    <property type="entry name" value="PK_Tyr_Ser-Thr"/>
    <property type="match status" value="1"/>
</dbReference>
<dbReference type="Gene3D" id="3.30.200.20">
    <property type="entry name" value="Phosphorylase Kinase, domain 1"/>
    <property type="match status" value="1"/>
</dbReference>
<protein>
    <recommendedName>
        <fullName evidence="10">Aurora kinase</fullName>
        <ecNumber evidence="10">2.7.11.1</ecNumber>
    </recommendedName>
</protein>
<evidence type="ECO:0000256" key="1">
    <source>
        <dbReference type="ARBA" id="ARBA00022527"/>
    </source>
</evidence>
<comment type="similarity">
    <text evidence="10">Belongs to the protein kinase superfamily. Ser/Thr protein kinase family. Aurora subfamily.</text>
</comment>
<sequence>MSQTLKSKKLQQKHGNTQLIEKNNNKCYDGIDYTNCGFDWNQHRWQLSDFEIGRPLGKGKFGNVYLARDRYYRIPVALKILFKSQLVKGNVEHQLIREIEIHAHLRHPNILRIHNFFHDDKKVYLILEYAVHGELFKELNRCKQFSEKTMCGTLDYLPPEMIFKMHHDEKVDYWSVGVLCYEFLTGKPPFETDDQKHTYKRITNVEYVFPRHVSKGAMDLISRLLRKDPNQRMTFEQLLKHPWILEYCSRASEDVPENELAPISTFNDELRETKVEEID</sequence>
<feature type="binding site" evidence="8">
    <location>
        <position position="60"/>
    </location>
    <ligand>
        <name>ATP</name>
        <dbReference type="ChEBI" id="CHEBI:30616"/>
    </ligand>
</feature>
<dbReference type="InterPro" id="IPR001245">
    <property type="entry name" value="Ser-Thr/Tyr_kinase_cat_dom"/>
</dbReference>
<evidence type="ECO:0000256" key="4">
    <source>
        <dbReference type="ARBA" id="ARBA00022777"/>
    </source>
</evidence>
<evidence type="ECO:0000256" key="5">
    <source>
        <dbReference type="ARBA" id="ARBA00022840"/>
    </source>
</evidence>
<dbReference type="PROSITE" id="PS50011">
    <property type="entry name" value="PROTEIN_KINASE_DOM"/>
    <property type="match status" value="1"/>
</dbReference>
<evidence type="ECO:0000256" key="9">
    <source>
        <dbReference type="PROSITE-ProRule" id="PRU10141"/>
    </source>
</evidence>
<feature type="binding site" evidence="8 9">
    <location>
        <position position="79"/>
    </location>
    <ligand>
        <name>ATP</name>
        <dbReference type="ChEBI" id="CHEBI:30616"/>
    </ligand>
</feature>
<comment type="catalytic activity">
    <reaction evidence="6 10">
        <text>L-threonyl-[protein] + ATP = O-phospho-L-threonyl-[protein] + ADP + H(+)</text>
        <dbReference type="Rhea" id="RHEA:46608"/>
        <dbReference type="Rhea" id="RHEA-COMP:11060"/>
        <dbReference type="Rhea" id="RHEA-COMP:11605"/>
        <dbReference type="ChEBI" id="CHEBI:15378"/>
        <dbReference type="ChEBI" id="CHEBI:30013"/>
        <dbReference type="ChEBI" id="CHEBI:30616"/>
        <dbReference type="ChEBI" id="CHEBI:61977"/>
        <dbReference type="ChEBI" id="CHEBI:456216"/>
        <dbReference type="EC" id="2.7.11.1"/>
    </reaction>
</comment>
<dbReference type="PROSITE" id="PS00107">
    <property type="entry name" value="PROTEIN_KINASE_ATP"/>
    <property type="match status" value="1"/>
</dbReference>
<feature type="domain" description="Protein kinase" evidence="11">
    <location>
        <begin position="1"/>
        <end position="244"/>
    </location>
</feature>
<dbReference type="Proteomes" id="UP000887560">
    <property type="component" value="Unplaced"/>
</dbReference>
<evidence type="ECO:0000259" key="11">
    <source>
        <dbReference type="PROSITE" id="PS50011"/>
    </source>
</evidence>
<dbReference type="EC" id="2.7.11.1" evidence="10"/>
<keyword evidence="5 8" id="KW-0067">ATP-binding</keyword>
<keyword evidence="1 10" id="KW-0723">Serine/threonine-protein kinase</keyword>
<reference evidence="13" key="1">
    <citation type="submission" date="2022-11" db="UniProtKB">
        <authorList>
            <consortium name="WormBaseParasite"/>
        </authorList>
    </citation>
    <scope>IDENTIFICATION</scope>
</reference>
<evidence type="ECO:0000256" key="8">
    <source>
        <dbReference type="PIRSR" id="PIRSR630616-2"/>
    </source>
</evidence>
<dbReference type="PANTHER" id="PTHR24350">
    <property type="entry name" value="SERINE/THREONINE-PROTEIN KINASE IAL-RELATED"/>
    <property type="match status" value="1"/>
</dbReference>
<keyword evidence="2 10" id="KW-0808">Transferase</keyword>
<dbReference type="Gene3D" id="1.10.510.10">
    <property type="entry name" value="Transferase(Phosphotransferase) domain 1"/>
    <property type="match status" value="1"/>
</dbReference>
<dbReference type="InterPro" id="IPR017441">
    <property type="entry name" value="Protein_kinase_ATP_BS"/>
</dbReference>
<dbReference type="InterPro" id="IPR000719">
    <property type="entry name" value="Prot_kinase_dom"/>
</dbReference>